<organism evidence="1 2">
    <name type="scientific">Vigna unguiculata</name>
    <name type="common">Cowpea</name>
    <dbReference type="NCBI Taxonomy" id="3917"/>
    <lineage>
        <taxon>Eukaryota</taxon>
        <taxon>Viridiplantae</taxon>
        <taxon>Streptophyta</taxon>
        <taxon>Embryophyta</taxon>
        <taxon>Tracheophyta</taxon>
        <taxon>Spermatophyta</taxon>
        <taxon>Magnoliopsida</taxon>
        <taxon>eudicotyledons</taxon>
        <taxon>Gunneridae</taxon>
        <taxon>Pentapetalae</taxon>
        <taxon>rosids</taxon>
        <taxon>fabids</taxon>
        <taxon>Fabales</taxon>
        <taxon>Fabaceae</taxon>
        <taxon>Papilionoideae</taxon>
        <taxon>50 kb inversion clade</taxon>
        <taxon>NPAAA clade</taxon>
        <taxon>indigoferoid/millettioid clade</taxon>
        <taxon>Phaseoleae</taxon>
        <taxon>Vigna</taxon>
    </lineage>
</organism>
<evidence type="ECO:0000313" key="2">
    <source>
        <dbReference type="Proteomes" id="UP000501690"/>
    </source>
</evidence>
<dbReference type="AlphaFoldDB" id="A0A4D6L1H7"/>
<protein>
    <submittedName>
        <fullName evidence="1">Uncharacterized protein</fullName>
    </submittedName>
</protein>
<keyword evidence="2" id="KW-1185">Reference proteome</keyword>
<reference evidence="1 2" key="1">
    <citation type="submission" date="2019-04" db="EMBL/GenBank/DDBJ databases">
        <title>An improved genome assembly and genetic linkage map for asparagus bean, Vigna unguiculata ssp. sesquipedialis.</title>
        <authorList>
            <person name="Xia Q."/>
            <person name="Zhang R."/>
            <person name="Dong Y."/>
        </authorList>
    </citation>
    <scope>NUCLEOTIDE SEQUENCE [LARGE SCALE GENOMIC DNA]</scope>
    <source>
        <tissue evidence="1">Leaf</tissue>
    </source>
</reference>
<dbReference type="EMBL" id="CP039346">
    <property type="protein sequence ID" value="QCD82340.1"/>
    <property type="molecule type" value="Genomic_DNA"/>
</dbReference>
<gene>
    <name evidence="1" type="ORF">DEO72_LG2g2676</name>
</gene>
<dbReference type="Proteomes" id="UP000501690">
    <property type="component" value="Linkage Group LG2"/>
</dbReference>
<sequence length="212" mass="23824">MTLEELLHIEQHLLRNGTKSHWAKELHRRIHSWDWEYPRSLPSFRNKVAVGKPVAGLNPLRTMNDLIQARKVYPGQRFTRRQVACFQAGPAARKRSLSVLTWISGDGIRRPEATSSRGRSLALGDRLAVSLATTKRLPSTKDSFLSQQEDASLHLKELTRLTLPRLSQGLVSGSSSNLSHLSRMRGNSHVRFSGGRASRNHPIPIANIWSSI</sequence>
<accession>A0A4D6L1H7</accession>
<name>A0A4D6L1H7_VIGUN</name>
<proteinExistence type="predicted"/>
<evidence type="ECO:0000313" key="1">
    <source>
        <dbReference type="EMBL" id="QCD82340.1"/>
    </source>
</evidence>